<sequence length="340" mass="38715">MAQYKKIDGQCSNHLAKSKSQYFKEEHLEIELFQRDSDLRHRQLTCIKNPGHEKLVPINELTLDNFPLPLRHQCVMDYVTAFSPLVVRIKVKHTSSGRAKDDPFHKIVGRCVYRGATGCVDQVVDVKNIHEFPCKDDACILSGTDHYVYGFIDVWTNRHVVFDTKEAQSAEVEFFFDTPDRQGVVTLKGHDVRKDATGNDDMVLLRCLSHDTDFIPKIHRLVEEAKVLGAAIPRSIKDSSMTDYAMVVSHPHGTSKTFSVGELMEYHKIPDKAGFLSRFLREHSWKHSHRLRVSIYTTPTCPGCSGAPVVTGYDDGWSWWKMCHSTADLVSGMQLAFTYR</sequence>
<dbReference type="SUPFAM" id="SSF50494">
    <property type="entry name" value="Trypsin-like serine proteases"/>
    <property type="match status" value="1"/>
</dbReference>
<dbReference type="InterPro" id="IPR009003">
    <property type="entry name" value="Peptidase_S1_PA"/>
</dbReference>
<evidence type="ECO:0008006" key="3">
    <source>
        <dbReference type="Google" id="ProtNLM"/>
    </source>
</evidence>
<dbReference type="VEuPathDB" id="VectorBase:BGLAX_030407"/>
<dbReference type="EnsemblMetazoa" id="BGLB028742-RB">
    <property type="protein sequence ID" value="BGLB028742-PB"/>
    <property type="gene ID" value="BGLB028742"/>
</dbReference>
<dbReference type="AlphaFoldDB" id="A0A2C9LA14"/>
<dbReference type="KEGG" id="bgt:106050654"/>
<name>A0A2C9LA14_BIOGL</name>
<dbReference type="EnsemblMetazoa" id="BGLB028742-RA">
    <property type="protein sequence ID" value="BGLB028742-PA"/>
    <property type="gene ID" value="BGLB028742"/>
</dbReference>
<proteinExistence type="predicted"/>
<gene>
    <name evidence="1" type="primary">106050654</name>
</gene>
<protein>
    <recommendedName>
        <fullName evidence="3">Peptidase S1 domain-containing protein</fullName>
    </recommendedName>
</protein>
<evidence type="ECO:0000313" key="2">
    <source>
        <dbReference type="Proteomes" id="UP000076420"/>
    </source>
</evidence>
<dbReference type="OrthoDB" id="6077776at2759"/>
<accession>A0A2C9LA14</accession>
<reference evidence="1" key="1">
    <citation type="submission" date="2020-05" db="UniProtKB">
        <authorList>
            <consortium name="EnsemblMetazoa"/>
        </authorList>
    </citation>
    <scope>IDENTIFICATION</scope>
    <source>
        <strain evidence="1">BB02</strain>
    </source>
</reference>
<evidence type="ECO:0000313" key="1">
    <source>
        <dbReference type="EnsemblMetazoa" id="BGLB028742-PB"/>
    </source>
</evidence>
<dbReference type="Proteomes" id="UP000076420">
    <property type="component" value="Unassembled WGS sequence"/>
</dbReference>
<organism evidence="1 2">
    <name type="scientific">Biomphalaria glabrata</name>
    <name type="common">Bloodfluke planorb</name>
    <name type="synonym">Freshwater snail</name>
    <dbReference type="NCBI Taxonomy" id="6526"/>
    <lineage>
        <taxon>Eukaryota</taxon>
        <taxon>Metazoa</taxon>
        <taxon>Spiralia</taxon>
        <taxon>Lophotrochozoa</taxon>
        <taxon>Mollusca</taxon>
        <taxon>Gastropoda</taxon>
        <taxon>Heterobranchia</taxon>
        <taxon>Euthyneura</taxon>
        <taxon>Panpulmonata</taxon>
        <taxon>Hygrophila</taxon>
        <taxon>Lymnaeoidea</taxon>
        <taxon>Planorbidae</taxon>
        <taxon>Biomphalaria</taxon>
    </lineage>
</organism>
<dbReference type="VEuPathDB" id="VectorBase:BGLB028742"/>